<protein>
    <recommendedName>
        <fullName evidence="2">Tetratricopeptide repeat protein 38</fullName>
    </recommendedName>
</protein>
<evidence type="ECO:0000313" key="5">
    <source>
        <dbReference type="EMBL" id="RMX60406.1"/>
    </source>
</evidence>
<dbReference type="InterPro" id="IPR011990">
    <property type="entry name" value="TPR-like_helical_dom_sf"/>
</dbReference>
<evidence type="ECO:0000256" key="2">
    <source>
        <dbReference type="ARBA" id="ARBA00019992"/>
    </source>
</evidence>
<keyword evidence="6" id="KW-1185">Reference proteome</keyword>
<accession>A0A3M6V383</accession>
<dbReference type="SUPFAM" id="SSF48452">
    <property type="entry name" value="TPR-like"/>
    <property type="match status" value="2"/>
</dbReference>
<dbReference type="Proteomes" id="UP000275408">
    <property type="component" value="Unassembled WGS sequence"/>
</dbReference>
<sequence length="1250" mass="142142">MSYLHTHWRDVDAWRKEGLPLSTTSNEAAKMFDASLTQRVTRMLQADPDFVMGHVLASFCLPGHVKHSDVAQLLATENNLTDREMLHVKASKELAAGFALKHNTMTRQCLETRTLYQEFINRGKVFGPLDSTSSHMPLSYYCCRNMIKAQAMWDDILIAYPRDILALKMLSNHSIFVGPKDLLRDSVARVFPHWKQEIPLYGYLFGMHAFGLEETNFYREAEKEARKGLELIPTDTWATHALAHVMEMEGRQDEGIEFMSKTVENWKPCESLACHNFWHWALYYIEKGDYEAALNVYDTEMAPRFKVSKVFTLRDGSSLLYRLKLEGVDVGDRWQQLCQYWESHANDHLMAFSDTHMLMSTLGAKNEDLTMKLLDSLRKYVRDGSGYNCEVSRAVGLAICEAFVEADKGDFDKAVSILKPLRYKVDLIGGSRAQRDVYELFLINAAMHSHRKEDHQFARCLIAEKKAKKDNAPLTDRLMAQAWRKEGLLLSTTSNEAAKMFDASLTQVVAHLDYDSVGGLQNSITRMLEADPDFAMGHVLASILEVKNSMDVAQSLASKGKLNDREMLHFNAAKALAAGYLFGMYAFGLEETNFYQEAEKQARKGLELIPKDTWATHALAHVMEMEGRQDEGIEFMSKTVENWKPCESLACHNFWHWALYYIEKGDYEAALNIYDTEMLPRFKASATFPLTDGSSLLYRLKFEGVDVGDRWQQLCQYWESHADDHFLAFNDSHMLMSTLGAKNEDLTMKLLESLRKYVRDGSGANCEISRTVGLAICEAFVEADKGNFDKAVALLKPLRYKVDLMGGSRAQAWRKEGLPLSTTSNEAAKMFDASLTQVVAHLEDDSVGGLQNSITRMLQADPDFVMGHVLASTCLFDIKHSDAAPLRAPKTDLTHRELLHLSAAKELEAGIQPLLSVHDTINCCCRNVPKAQDIWDDIVMAYPTDILALKMLSDYSTFYGPKERVRDSVARVFPHWKQDAPYLFGLYAFGLEETNFYREAEKQARKGLELVPKDTGATHALAHVMEMEGRQDEGIKFMSETIENWKPCESLTCHNFWHWALYHIEKGEYEAALDIYDSEMLPRFKASNVFPLTDGSSLLYRVQLEGVDVGDRWQQLCQFWESHADEHFLAFNDSHMLMTTLGAKNEALTMKLLDSLRKYESKKEQSSVDGQTHGTSSCSSNGIECKMVVYENMNFKLTSPILLLARTQQKETLNELIFDANTWQLLAAGLFYLVFSASYDLHAFPSRRVY</sequence>
<dbReference type="CDD" id="cd05804">
    <property type="entry name" value="StaR_like"/>
    <property type="match status" value="3"/>
</dbReference>
<comment type="caution">
    <text evidence="5">The sequence shown here is derived from an EMBL/GenBank/DDBJ whole genome shotgun (WGS) entry which is preliminary data.</text>
</comment>
<dbReference type="InterPro" id="IPR033891">
    <property type="entry name" value="TTC38"/>
</dbReference>
<gene>
    <name evidence="5" type="ORF">pdam_00017110</name>
</gene>
<evidence type="ECO:0000256" key="4">
    <source>
        <dbReference type="ARBA" id="ARBA00022803"/>
    </source>
</evidence>
<dbReference type="PANTHER" id="PTHR16263">
    <property type="entry name" value="TETRATRICOPEPTIDE REPEAT PROTEIN 38"/>
    <property type="match status" value="1"/>
</dbReference>
<keyword evidence="4" id="KW-0802">TPR repeat</keyword>
<evidence type="ECO:0000313" key="6">
    <source>
        <dbReference type="Proteomes" id="UP000275408"/>
    </source>
</evidence>
<dbReference type="Gene3D" id="1.25.40.10">
    <property type="entry name" value="Tetratricopeptide repeat domain"/>
    <property type="match status" value="3"/>
</dbReference>
<dbReference type="EMBL" id="RCHS01000151">
    <property type="protein sequence ID" value="RMX60406.1"/>
    <property type="molecule type" value="Genomic_DNA"/>
</dbReference>
<comment type="similarity">
    <text evidence="1">Belongs to the TTC38 family.</text>
</comment>
<evidence type="ECO:0000256" key="3">
    <source>
        <dbReference type="ARBA" id="ARBA00022737"/>
    </source>
</evidence>
<name>A0A3M6V383_POCDA</name>
<reference evidence="5 6" key="1">
    <citation type="journal article" date="2018" name="Sci. Rep.">
        <title>Comparative analysis of the Pocillopora damicornis genome highlights role of immune system in coral evolution.</title>
        <authorList>
            <person name="Cunning R."/>
            <person name="Bay R.A."/>
            <person name="Gillette P."/>
            <person name="Baker A.C."/>
            <person name="Traylor-Knowles N."/>
        </authorList>
    </citation>
    <scope>NUCLEOTIDE SEQUENCE [LARGE SCALE GENOMIC DNA]</scope>
    <source>
        <strain evidence="5">RSMAS</strain>
        <tissue evidence="5">Whole animal</tissue>
    </source>
</reference>
<dbReference type="OrthoDB" id="5947003at2759"/>
<proteinExistence type="inferred from homology"/>
<dbReference type="AlphaFoldDB" id="A0A3M6V383"/>
<evidence type="ECO:0000256" key="1">
    <source>
        <dbReference type="ARBA" id="ARBA00005857"/>
    </source>
</evidence>
<organism evidence="5 6">
    <name type="scientific">Pocillopora damicornis</name>
    <name type="common">Cauliflower coral</name>
    <name type="synonym">Millepora damicornis</name>
    <dbReference type="NCBI Taxonomy" id="46731"/>
    <lineage>
        <taxon>Eukaryota</taxon>
        <taxon>Metazoa</taxon>
        <taxon>Cnidaria</taxon>
        <taxon>Anthozoa</taxon>
        <taxon>Hexacorallia</taxon>
        <taxon>Scleractinia</taxon>
        <taxon>Astrocoeniina</taxon>
        <taxon>Pocilloporidae</taxon>
        <taxon>Pocillopora</taxon>
    </lineage>
</organism>
<dbReference type="PANTHER" id="PTHR16263:SF4">
    <property type="entry name" value="TETRATRICOPEPTIDE REPEAT PROTEIN 38"/>
    <property type="match status" value="1"/>
</dbReference>
<keyword evidence="3" id="KW-0677">Repeat</keyword>